<name>A0A6M3IQX7_9ZZZZ</name>
<reference evidence="1" key="1">
    <citation type="submission" date="2020-03" db="EMBL/GenBank/DDBJ databases">
        <title>The deep terrestrial virosphere.</title>
        <authorList>
            <person name="Holmfeldt K."/>
            <person name="Nilsson E."/>
            <person name="Simone D."/>
            <person name="Lopez-Fernandez M."/>
            <person name="Wu X."/>
            <person name="de Brujin I."/>
            <person name="Lundin D."/>
            <person name="Andersson A."/>
            <person name="Bertilsson S."/>
            <person name="Dopson M."/>
        </authorList>
    </citation>
    <scope>NUCLEOTIDE SEQUENCE</scope>
    <source>
        <strain evidence="1">MM415B01405</strain>
    </source>
</reference>
<dbReference type="AlphaFoldDB" id="A0A6M3IQX7"/>
<organism evidence="1">
    <name type="scientific">viral metagenome</name>
    <dbReference type="NCBI Taxonomy" id="1070528"/>
    <lineage>
        <taxon>unclassified sequences</taxon>
        <taxon>metagenomes</taxon>
        <taxon>organismal metagenomes</taxon>
    </lineage>
</organism>
<dbReference type="EMBL" id="MT141340">
    <property type="protein sequence ID" value="QJA58822.1"/>
    <property type="molecule type" value="Genomic_DNA"/>
</dbReference>
<sequence>MIKLTPGEVAEVAVVLYQAMERHFHVKMYEEGAKKFIRLAIERLEAQGILKVEGRGGDVHAEETP</sequence>
<proteinExistence type="predicted"/>
<gene>
    <name evidence="1" type="ORF">MM415B01405_0017</name>
</gene>
<accession>A0A6M3IQX7</accession>
<protein>
    <submittedName>
        <fullName evidence="1">Uncharacterized protein</fullName>
    </submittedName>
</protein>
<evidence type="ECO:0000313" key="1">
    <source>
        <dbReference type="EMBL" id="QJA58822.1"/>
    </source>
</evidence>